<dbReference type="SMART" id="SM00855">
    <property type="entry name" value="PGAM"/>
    <property type="match status" value="1"/>
</dbReference>
<evidence type="ECO:0000313" key="2">
    <source>
        <dbReference type="Proteomes" id="UP001162131"/>
    </source>
</evidence>
<dbReference type="GO" id="GO:0016791">
    <property type="term" value="F:phosphatase activity"/>
    <property type="evidence" value="ECO:0007669"/>
    <property type="project" value="TreeGrafter"/>
</dbReference>
<reference evidence="1" key="1">
    <citation type="submission" date="2021-09" db="EMBL/GenBank/DDBJ databases">
        <authorList>
            <consortium name="AG Swart"/>
            <person name="Singh M."/>
            <person name="Singh A."/>
            <person name="Seah K."/>
            <person name="Emmerich C."/>
        </authorList>
    </citation>
    <scope>NUCLEOTIDE SEQUENCE</scope>
    <source>
        <strain evidence="1">ATCC30299</strain>
    </source>
</reference>
<dbReference type="InterPro" id="IPR013078">
    <property type="entry name" value="His_Pase_superF_clade-1"/>
</dbReference>
<dbReference type="Gene3D" id="3.40.50.1240">
    <property type="entry name" value="Phosphoglycerate mutase-like"/>
    <property type="match status" value="1"/>
</dbReference>
<dbReference type="EMBL" id="CAJZBQ010000032">
    <property type="protein sequence ID" value="CAG9322670.1"/>
    <property type="molecule type" value="Genomic_DNA"/>
</dbReference>
<proteinExistence type="predicted"/>
<comment type="caution">
    <text evidence="1">The sequence shown here is derived from an EMBL/GenBank/DDBJ whole genome shotgun (WGS) entry which is preliminary data.</text>
</comment>
<dbReference type="AlphaFoldDB" id="A0AAU9JA96"/>
<dbReference type="PANTHER" id="PTHR48100">
    <property type="entry name" value="BROAD-SPECIFICITY PHOSPHATASE YOR283W-RELATED"/>
    <property type="match status" value="1"/>
</dbReference>
<dbReference type="GO" id="GO:0005737">
    <property type="term" value="C:cytoplasm"/>
    <property type="evidence" value="ECO:0007669"/>
    <property type="project" value="TreeGrafter"/>
</dbReference>
<protein>
    <recommendedName>
        <fullName evidence="3">Phosphoglycerate mutase</fullName>
    </recommendedName>
</protein>
<dbReference type="PANTHER" id="PTHR48100:SF1">
    <property type="entry name" value="HISTIDINE PHOSPHATASE FAMILY PROTEIN-RELATED"/>
    <property type="match status" value="1"/>
</dbReference>
<organism evidence="1 2">
    <name type="scientific">Blepharisma stoltei</name>
    <dbReference type="NCBI Taxonomy" id="1481888"/>
    <lineage>
        <taxon>Eukaryota</taxon>
        <taxon>Sar</taxon>
        <taxon>Alveolata</taxon>
        <taxon>Ciliophora</taxon>
        <taxon>Postciliodesmatophora</taxon>
        <taxon>Heterotrichea</taxon>
        <taxon>Heterotrichida</taxon>
        <taxon>Blepharismidae</taxon>
        <taxon>Blepharisma</taxon>
    </lineage>
</organism>
<dbReference type="InterPro" id="IPR029033">
    <property type="entry name" value="His_PPase_superfam"/>
</dbReference>
<evidence type="ECO:0008006" key="3">
    <source>
        <dbReference type="Google" id="ProtNLM"/>
    </source>
</evidence>
<dbReference type="SUPFAM" id="SSF53254">
    <property type="entry name" value="Phosphoglycerate mutase-like"/>
    <property type="match status" value="1"/>
</dbReference>
<dbReference type="CDD" id="cd07067">
    <property type="entry name" value="HP_PGM_like"/>
    <property type="match status" value="1"/>
</dbReference>
<accession>A0AAU9JA96</accession>
<keyword evidence="2" id="KW-1185">Reference proteome</keyword>
<evidence type="ECO:0000313" key="1">
    <source>
        <dbReference type="EMBL" id="CAG9322670.1"/>
    </source>
</evidence>
<dbReference type="InterPro" id="IPR050275">
    <property type="entry name" value="PGM_Phosphatase"/>
</dbReference>
<name>A0AAU9JA96_9CILI</name>
<dbReference type="Proteomes" id="UP001162131">
    <property type="component" value="Unassembled WGS sequence"/>
</dbReference>
<sequence length="234" mass="27530">MGKLWLIRHAQTFYNKAQYQWEEEGKSMDNAPLRWDPDLCDAELSEVGIQQCLSARDLVHTLDVHKVFVSPLKRALQTCEILFKDHPNLPQKIVHPILHEIINNGHDISSYRGAPFPEYSHYDWSLVPNEVLAPYILKNRYTEQLVGLSYDDAKSRLLEIMREINPHQVESCDELYDRAQRSKEIWRKELEEGNVALVSHSTFFNYFPAERLESGEYRGCKWLQNCEVYEYNLN</sequence>
<gene>
    <name evidence="1" type="ORF">BSTOLATCC_MIC31788</name>
</gene>
<dbReference type="Pfam" id="PF00300">
    <property type="entry name" value="His_Phos_1"/>
    <property type="match status" value="1"/>
</dbReference>